<dbReference type="EMBL" id="CABVIH010000107">
    <property type="protein sequence ID" value="VVP61658.1"/>
    <property type="molecule type" value="Genomic_DNA"/>
</dbReference>
<reference evidence="1 2" key="1">
    <citation type="submission" date="2019-09" db="EMBL/GenBank/DDBJ databases">
        <authorList>
            <person name="Chandra G."/>
            <person name="Truman W A."/>
        </authorList>
    </citation>
    <scope>NUCLEOTIDE SEQUENCE [LARGE SCALE GENOMIC DNA]</scope>
    <source>
        <strain evidence="1">PS880</strain>
    </source>
</reference>
<name>A0A5E7QJL2_PSEFL</name>
<gene>
    <name evidence="1" type="ORF">PS880_06315</name>
</gene>
<proteinExistence type="predicted"/>
<sequence>MLGGTSMTQVPSPATVPVLVLWSGQVTTTVSPGVPVPDTSCVPLLLLSPMTTLPGGTGGVVSTVTRPTITDRAGLRGLSLPAASVSV</sequence>
<dbReference type="Proteomes" id="UP000375525">
    <property type="component" value="Unassembled WGS sequence"/>
</dbReference>
<protein>
    <submittedName>
        <fullName evidence="1">Uncharacterized protein</fullName>
    </submittedName>
</protein>
<evidence type="ECO:0000313" key="2">
    <source>
        <dbReference type="Proteomes" id="UP000375525"/>
    </source>
</evidence>
<dbReference type="AlphaFoldDB" id="A0A5E7QJL2"/>
<evidence type="ECO:0000313" key="1">
    <source>
        <dbReference type="EMBL" id="VVP61658.1"/>
    </source>
</evidence>
<accession>A0A5E7QJL2</accession>
<organism evidence="1 2">
    <name type="scientific">Pseudomonas fluorescens</name>
    <dbReference type="NCBI Taxonomy" id="294"/>
    <lineage>
        <taxon>Bacteria</taxon>
        <taxon>Pseudomonadati</taxon>
        <taxon>Pseudomonadota</taxon>
        <taxon>Gammaproteobacteria</taxon>
        <taxon>Pseudomonadales</taxon>
        <taxon>Pseudomonadaceae</taxon>
        <taxon>Pseudomonas</taxon>
    </lineage>
</organism>